<comment type="caution">
    <text evidence="1">The sequence shown here is derived from an EMBL/GenBank/DDBJ whole genome shotgun (WGS) entry which is preliminary data.</text>
</comment>
<proteinExistence type="predicted"/>
<dbReference type="Proteomes" id="UP000636888">
    <property type="component" value="Unassembled WGS sequence"/>
</dbReference>
<dbReference type="EMBL" id="JAEMHM010000004">
    <property type="protein sequence ID" value="MBJ6724264.1"/>
    <property type="molecule type" value="Genomic_DNA"/>
</dbReference>
<accession>A0A8J7IPG9</accession>
<organism evidence="1 2">
    <name type="scientific">Geomesophilobacter sediminis</name>
    <dbReference type="NCBI Taxonomy" id="2798584"/>
    <lineage>
        <taxon>Bacteria</taxon>
        <taxon>Pseudomonadati</taxon>
        <taxon>Thermodesulfobacteriota</taxon>
        <taxon>Desulfuromonadia</taxon>
        <taxon>Geobacterales</taxon>
        <taxon>Geobacteraceae</taxon>
        <taxon>Geomesophilobacter</taxon>
    </lineage>
</organism>
<name>A0A8J7IPG9_9BACT</name>
<evidence type="ECO:0000313" key="1">
    <source>
        <dbReference type="EMBL" id="MBJ6724264.1"/>
    </source>
</evidence>
<keyword evidence="2" id="KW-1185">Reference proteome</keyword>
<evidence type="ECO:0000313" key="2">
    <source>
        <dbReference type="Proteomes" id="UP000636888"/>
    </source>
</evidence>
<reference evidence="1" key="1">
    <citation type="submission" date="2020-12" db="EMBL/GenBank/DDBJ databases">
        <title>Geomonas sp. Red875, isolated from river sediment.</title>
        <authorList>
            <person name="Xu Z."/>
            <person name="Zhang Z."/>
            <person name="Masuda Y."/>
            <person name="Itoh H."/>
            <person name="Senoo K."/>
        </authorList>
    </citation>
    <scope>NUCLEOTIDE SEQUENCE</scope>
    <source>
        <strain evidence="1">Red875</strain>
    </source>
</reference>
<dbReference type="RefSeq" id="WP_199383100.1">
    <property type="nucleotide sequence ID" value="NZ_JAEMHM010000004.1"/>
</dbReference>
<sequence>MNIQGTAAVSVRSVDFYLDLPPAVVIHTDPDGAVAAADFSLTFSGDPTQAYFITRYMPASGNKPAQLHVIVVSTTAFPTVPFAILRYYVPDGAGGMTVGVESVTAFDGDGVTVAGIGVGSS</sequence>
<protein>
    <submittedName>
        <fullName evidence="1">Uncharacterized protein</fullName>
    </submittedName>
</protein>
<gene>
    <name evidence="1" type="ORF">JFN93_06065</name>
</gene>
<dbReference type="AlphaFoldDB" id="A0A8J7IPG9"/>